<evidence type="ECO:0000256" key="5">
    <source>
        <dbReference type="ARBA" id="ARBA00023136"/>
    </source>
</evidence>
<evidence type="ECO:0000256" key="1">
    <source>
        <dbReference type="ARBA" id="ARBA00004651"/>
    </source>
</evidence>
<dbReference type="Pfam" id="PF12704">
    <property type="entry name" value="MacB_PCD"/>
    <property type="match status" value="2"/>
</dbReference>
<dbReference type="EMBL" id="JAHEPS010000018">
    <property type="protein sequence ID" value="MBT1446642.1"/>
    <property type="molecule type" value="Genomic_DNA"/>
</dbReference>
<feature type="transmembrane region" description="Helical" evidence="7">
    <location>
        <begin position="386"/>
        <end position="406"/>
    </location>
</feature>
<proteinExistence type="inferred from homology"/>
<feature type="transmembrane region" description="Helical" evidence="7">
    <location>
        <begin position="701"/>
        <end position="726"/>
    </location>
</feature>
<feature type="transmembrane region" description="Helical" evidence="7">
    <location>
        <begin position="762"/>
        <end position="780"/>
    </location>
</feature>
<gene>
    <name evidence="10" type="ORF">KJI95_19270</name>
</gene>
<keyword evidence="4 7" id="KW-1133">Transmembrane helix</keyword>
<comment type="similarity">
    <text evidence="6">Belongs to the ABC-4 integral membrane protein family.</text>
</comment>
<evidence type="ECO:0000256" key="3">
    <source>
        <dbReference type="ARBA" id="ARBA00022692"/>
    </source>
</evidence>
<keyword evidence="5 7" id="KW-0472">Membrane</keyword>
<dbReference type="PANTHER" id="PTHR30572:SF4">
    <property type="entry name" value="ABC TRANSPORTER PERMEASE YTRF"/>
    <property type="match status" value="1"/>
</dbReference>
<evidence type="ECO:0000256" key="6">
    <source>
        <dbReference type="ARBA" id="ARBA00038076"/>
    </source>
</evidence>
<organism evidence="10 11">
    <name type="scientific">Shewanella jiangmenensis</name>
    <dbReference type="NCBI Taxonomy" id="2837387"/>
    <lineage>
        <taxon>Bacteria</taxon>
        <taxon>Pseudomonadati</taxon>
        <taxon>Pseudomonadota</taxon>
        <taxon>Gammaproteobacteria</taxon>
        <taxon>Alteromonadales</taxon>
        <taxon>Shewanellaceae</taxon>
        <taxon>Shewanella</taxon>
    </lineage>
</organism>
<dbReference type="PANTHER" id="PTHR30572">
    <property type="entry name" value="MEMBRANE COMPONENT OF TRANSPORTER-RELATED"/>
    <property type="match status" value="1"/>
</dbReference>
<evidence type="ECO:0000313" key="11">
    <source>
        <dbReference type="Proteomes" id="UP001195903"/>
    </source>
</evidence>
<evidence type="ECO:0000256" key="7">
    <source>
        <dbReference type="SAM" id="Phobius"/>
    </source>
</evidence>
<comment type="subcellular location">
    <subcellularLocation>
        <location evidence="1">Cell membrane</location>
        <topology evidence="1">Multi-pass membrane protein</topology>
    </subcellularLocation>
</comment>
<feature type="transmembrane region" description="Helical" evidence="7">
    <location>
        <begin position="291"/>
        <end position="313"/>
    </location>
</feature>
<feature type="domain" description="MacB-like periplasmic core" evidence="9">
    <location>
        <begin position="490"/>
        <end position="665"/>
    </location>
</feature>
<keyword evidence="3 7" id="KW-0812">Transmembrane</keyword>
<sequence>MITRHDLSAACYALSKAKGYAATVVLTLGLTLGALIAMFNLNYQILAAPLPYPDEEQLIVGSTDWRDKDGTVLYSDMFAPAIMTRLYRQPSAQISQQALLGYSYTALTLRDKADTPKVQAVYTTPGYMQMYQMPLLHGRAFSAQEDIGSHQAVAIISEHIWRTHYNADPALIGQTIQLGATAFKVIGIAASQFEEPHLLGPARSNDLWLPWDFGPAASTTEPSALFGWHFYLVKLQPSASMATFSQEVGPQIQQQFQDGIANIPTQQGRSLRFAPQSLRDSLNGDSGNKTFWMLAGSLLLLAIASANISNLLLSRAAQNHRSMAIRAALGAQRHHLRRIVFTELCCLLSAALLIALLVAQGCYLLLQQYAGDALPQLHLLTLNLPVLVFAVLVSSLLALIFATLIGRQLDYSRLQRGIQSSGKGQSAQVKSQTRQYLIGTQILLATLLLVCSAQVLVQSIYQLRQDIGFATANRFQVDIDNISPPSTEQSAAQRQLAERQRKTELMQVRDLLQLHPAIASAAVSNYPPVAFDGLYGSHSFLLQAGETSSNVRTRAVTTDQYYLPMFALRLLEGRNFVAQEVTAQSRVVIINQTFANALLAKSPGDSVVGRQLHVNNGEPYEIIGVVADLHLPDQYAASEPLRSYLPSNLIQGTSLLYQLKPGMQLTKTELNQLMSQVSPYYRAANVYNIADNVDRVLLSNYLAAAVTAALVLLSFVLAAIGIYGVLHYNVQMRRFELGVRMAIGARPSTILRQLLGENLKPVLAGLALAATGLVALWLAMQKTTFTIALSSGGFALPLLLIVLMTVLTTLLSVWSIIRKPAIYALQGR</sequence>
<dbReference type="RefSeq" id="WP_214508827.1">
    <property type="nucleotide sequence ID" value="NZ_JAHEPS010000018.1"/>
</dbReference>
<accession>A0ABS5V9T2</accession>
<reference evidence="10 11" key="1">
    <citation type="submission" date="2021-05" db="EMBL/GenBank/DDBJ databases">
        <title>Shewanella sp. JM162201.</title>
        <authorList>
            <person name="Xu S."/>
            <person name="Li A."/>
        </authorList>
    </citation>
    <scope>NUCLEOTIDE SEQUENCE [LARGE SCALE GENOMIC DNA]</scope>
    <source>
        <strain evidence="10 11">JM162201</strain>
    </source>
</reference>
<feature type="transmembrane region" description="Helical" evidence="7">
    <location>
        <begin position="792"/>
        <end position="817"/>
    </location>
</feature>
<dbReference type="Proteomes" id="UP001195903">
    <property type="component" value="Unassembled WGS sequence"/>
</dbReference>
<protein>
    <submittedName>
        <fullName evidence="10">ABC transporter permease</fullName>
    </submittedName>
</protein>
<feature type="domain" description="ABC3 transporter permease C-terminal" evidence="8">
    <location>
        <begin position="710"/>
        <end position="820"/>
    </location>
</feature>
<evidence type="ECO:0000256" key="2">
    <source>
        <dbReference type="ARBA" id="ARBA00022475"/>
    </source>
</evidence>
<dbReference type="InterPro" id="IPR025857">
    <property type="entry name" value="MacB_PCD"/>
</dbReference>
<evidence type="ECO:0000259" key="9">
    <source>
        <dbReference type="Pfam" id="PF12704"/>
    </source>
</evidence>
<feature type="transmembrane region" description="Helical" evidence="7">
    <location>
        <begin position="339"/>
        <end position="366"/>
    </location>
</feature>
<dbReference type="InterPro" id="IPR003838">
    <property type="entry name" value="ABC3_permease_C"/>
</dbReference>
<feature type="transmembrane region" description="Helical" evidence="7">
    <location>
        <begin position="20"/>
        <end position="41"/>
    </location>
</feature>
<feature type="domain" description="ABC3 transporter permease C-terminal" evidence="8">
    <location>
        <begin position="297"/>
        <end position="405"/>
    </location>
</feature>
<keyword evidence="2" id="KW-1003">Cell membrane</keyword>
<name>A0ABS5V9T2_9GAMM</name>
<dbReference type="InterPro" id="IPR050250">
    <property type="entry name" value="Macrolide_Exporter_MacB"/>
</dbReference>
<evidence type="ECO:0000259" key="8">
    <source>
        <dbReference type="Pfam" id="PF02687"/>
    </source>
</evidence>
<evidence type="ECO:0000313" key="10">
    <source>
        <dbReference type="EMBL" id="MBT1446642.1"/>
    </source>
</evidence>
<feature type="domain" description="MacB-like periplasmic core" evidence="9">
    <location>
        <begin position="23"/>
        <end position="248"/>
    </location>
</feature>
<comment type="caution">
    <text evidence="10">The sequence shown here is derived from an EMBL/GenBank/DDBJ whole genome shotgun (WGS) entry which is preliminary data.</text>
</comment>
<feature type="transmembrane region" description="Helical" evidence="7">
    <location>
        <begin position="436"/>
        <end position="457"/>
    </location>
</feature>
<dbReference type="Pfam" id="PF02687">
    <property type="entry name" value="FtsX"/>
    <property type="match status" value="2"/>
</dbReference>
<evidence type="ECO:0000256" key="4">
    <source>
        <dbReference type="ARBA" id="ARBA00022989"/>
    </source>
</evidence>
<keyword evidence="11" id="KW-1185">Reference proteome</keyword>